<gene>
    <name evidence="1" type="ORF">CPB83DRAFT_805083</name>
</gene>
<dbReference type="PANTHER" id="PTHR40129:SF2">
    <property type="entry name" value="KETOPANTOATE REDUCTASE N-TERMINAL DOMAIN-CONTAINING PROTEIN"/>
    <property type="match status" value="1"/>
</dbReference>
<proteinExistence type="predicted"/>
<protein>
    <submittedName>
        <fullName evidence="1">Uncharacterized protein</fullName>
    </submittedName>
</protein>
<organism evidence="1 2">
    <name type="scientific">Crepidotus variabilis</name>
    <dbReference type="NCBI Taxonomy" id="179855"/>
    <lineage>
        <taxon>Eukaryota</taxon>
        <taxon>Fungi</taxon>
        <taxon>Dikarya</taxon>
        <taxon>Basidiomycota</taxon>
        <taxon>Agaricomycotina</taxon>
        <taxon>Agaricomycetes</taxon>
        <taxon>Agaricomycetidae</taxon>
        <taxon>Agaricales</taxon>
        <taxon>Agaricineae</taxon>
        <taxon>Crepidotaceae</taxon>
        <taxon>Crepidotus</taxon>
    </lineage>
</organism>
<dbReference type="InterPro" id="IPR036291">
    <property type="entry name" value="NAD(P)-bd_dom_sf"/>
</dbReference>
<dbReference type="PANTHER" id="PTHR40129">
    <property type="entry name" value="KETOPANTOATE REDUCTASE N-TERMINAL DOMAIN-CONTAINING PROTEIN"/>
    <property type="match status" value="1"/>
</dbReference>
<keyword evidence="2" id="KW-1185">Reference proteome</keyword>
<evidence type="ECO:0000313" key="2">
    <source>
        <dbReference type="Proteomes" id="UP000807306"/>
    </source>
</evidence>
<sequence length="299" mass="33785">MSDKVDILILGAGWTSTFLIPLCEQRNLTFAATSRTGRDSTIQFSFDPDSENIEPYKSLPNASTVLITFPIEKEGASERLVKLYCGSRNGDDSTQSSSRFVQLGTTSMWGGTRHNLQSCQKSEHKWYDRRSPYTSTPRAQAEDELLRLSPEHPSTVLNLSGLWGGSRLPKNWVGRVAPSKEALKTKAGLHMIHGMDVARCILAVHEDFDKASGQRWLLTDGRIYDWWDLASAWGTQPSLESAEDDRGPQPQWTKELMQEAGIRILPRNLELLGRVLDSQEFWTTFKISPLRARLEEREC</sequence>
<dbReference type="Gene3D" id="3.40.50.720">
    <property type="entry name" value="NAD(P)-binding Rossmann-like Domain"/>
    <property type="match status" value="1"/>
</dbReference>
<evidence type="ECO:0000313" key="1">
    <source>
        <dbReference type="EMBL" id="KAF9534021.1"/>
    </source>
</evidence>
<accession>A0A9P6ERP2</accession>
<name>A0A9P6ERP2_9AGAR</name>
<comment type="caution">
    <text evidence="1">The sequence shown here is derived from an EMBL/GenBank/DDBJ whole genome shotgun (WGS) entry which is preliminary data.</text>
</comment>
<reference evidence="1" key="1">
    <citation type="submission" date="2020-11" db="EMBL/GenBank/DDBJ databases">
        <authorList>
            <consortium name="DOE Joint Genome Institute"/>
            <person name="Ahrendt S."/>
            <person name="Riley R."/>
            <person name="Andreopoulos W."/>
            <person name="Labutti K."/>
            <person name="Pangilinan J."/>
            <person name="Ruiz-Duenas F.J."/>
            <person name="Barrasa J.M."/>
            <person name="Sanchez-Garcia M."/>
            <person name="Camarero S."/>
            <person name="Miyauchi S."/>
            <person name="Serrano A."/>
            <person name="Linde D."/>
            <person name="Babiker R."/>
            <person name="Drula E."/>
            <person name="Ayuso-Fernandez I."/>
            <person name="Pacheco R."/>
            <person name="Padilla G."/>
            <person name="Ferreira P."/>
            <person name="Barriuso J."/>
            <person name="Kellner H."/>
            <person name="Castanera R."/>
            <person name="Alfaro M."/>
            <person name="Ramirez L."/>
            <person name="Pisabarro A.G."/>
            <person name="Kuo A."/>
            <person name="Tritt A."/>
            <person name="Lipzen A."/>
            <person name="He G."/>
            <person name="Yan M."/>
            <person name="Ng V."/>
            <person name="Cullen D."/>
            <person name="Martin F."/>
            <person name="Rosso M.-N."/>
            <person name="Henrissat B."/>
            <person name="Hibbett D."/>
            <person name="Martinez A.T."/>
            <person name="Grigoriev I.V."/>
        </authorList>
    </citation>
    <scope>NUCLEOTIDE SEQUENCE</scope>
    <source>
        <strain evidence="1">CBS 506.95</strain>
    </source>
</reference>
<dbReference type="EMBL" id="MU157827">
    <property type="protein sequence ID" value="KAF9534021.1"/>
    <property type="molecule type" value="Genomic_DNA"/>
</dbReference>
<dbReference type="SUPFAM" id="SSF51735">
    <property type="entry name" value="NAD(P)-binding Rossmann-fold domains"/>
    <property type="match status" value="1"/>
</dbReference>
<dbReference type="Proteomes" id="UP000807306">
    <property type="component" value="Unassembled WGS sequence"/>
</dbReference>
<dbReference type="AlphaFoldDB" id="A0A9P6ERP2"/>
<dbReference type="OrthoDB" id="674948at2759"/>